<feature type="non-terminal residue" evidence="1">
    <location>
        <position position="1"/>
    </location>
</feature>
<reference evidence="1" key="1">
    <citation type="journal article" date="2019" name="Sci. Rep.">
        <title>Draft genome of Tanacetum cinerariifolium, the natural source of mosquito coil.</title>
        <authorList>
            <person name="Yamashiro T."/>
            <person name="Shiraishi A."/>
            <person name="Satake H."/>
            <person name="Nakayama K."/>
        </authorList>
    </citation>
    <scope>NUCLEOTIDE SEQUENCE</scope>
</reference>
<gene>
    <name evidence="1" type="ORF">Tci_922023</name>
</gene>
<organism evidence="1">
    <name type="scientific">Tanacetum cinerariifolium</name>
    <name type="common">Dalmatian daisy</name>
    <name type="synonym">Chrysanthemum cinerariifolium</name>
    <dbReference type="NCBI Taxonomy" id="118510"/>
    <lineage>
        <taxon>Eukaryota</taxon>
        <taxon>Viridiplantae</taxon>
        <taxon>Streptophyta</taxon>
        <taxon>Embryophyta</taxon>
        <taxon>Tracheophyta</taxon>
        <taxon>Spermatophyta</taxon>
        <taxon>Magnoliopsida</taxon>
        <taxon>eudicotyledons</taxon>
        <taxon>Gunneridae</taxon>
        <taxon>Pentapetalae</taxon>
        <taxon>asterids</taxon>
        <taxon>campanulids</taxon>
        <taxon>Asterales</taxon>
        <taxon>Asteraceae</taxon>
        <taxon>Asteroideae</taxon>
        <taxon>Anthemideae</taxon>
        <taxon>Anthemidinae</taxon>
        <taxon>Tanacetum</taxon>
    </lineage>
</organism>
<proteinExistence type="predicted"/>
<protein>
    <submittedName>
        <fullName evidence="1">Uncharacterized protein</fullName>
    </submittedName>
</protein>
<name>A0A699X042_TANCI</name>
<dbReference type="AlphaFoldDB" id="A0A699X042"/>
<evidence type="ECO:0000313" key="1">
    <source>
        <dbReference type="EMBL" id="GFD50054.1"/>
    </source>
</evidence>
<feature type="non-terminal residue" evidence="1">
    <location>
        <position position="120"/>
    </location>
</feature>
<dbReference type="EMBL" id="BKCJ011751949">
    <property type="protein sequence ID" value="GFD50054.1"/>
    <property type="molecule type" value="Genomic_DNA"/>
</dbReference>
<comment type="caution">
    <text evidence="1">The sequence shown here is derived from an EMBL/GenBank/DDBJ whole genome shotgun (WGS) entry which is preliminary data.</text>
</comment>
<accession>A0A699X042</accession>
<sequence>DHGVEIGLRGEARQAAQGHVNHVYARFHGLEVGSGLQATRVVGVQVNGDFDRFAQRGYQLGGRIGLEQASHILDAEDVRAGLLQLPGQREVVVEVVLGPAGIQNVAGVADAAFSEAGRLA</sequence>